<keyword evidence="2" id="KW-0328">Glycosyltransferase</keyword>
<dbReference type="PANTHER" id="PTHR10730:SF53">
    <property type="entry name" value="GLYCOSYLTRANSFERASE 25 FAMILY MEMBER"/>
    <property type="match status" value="1"/>
</dbReference>
<dbReference type="OrthoDB" id="47375at2759"/>
<dbReference type="CDD" id="cd06532">
    <property type="entry name" value="Glyco_transf_25"/>
    <property type="match status" value="1"/>
</dbReference>
<proteinExistence type="inferred from homology"/>
<dbReference type="AlphaFoldDB" id="A0A6A7ABI7"/>
<keyword evidence="7" id="KW-1185">Reference proteome</keyword>
<sequence length="384" mass="42462">MPSRNYGRVCILFALCLIFLLFVIWIDDHHLRNTFRKQYPKVDQGIDNSTLGFEAIFAINAPWRTDRKDSLMLATAHTGATIEWIDGINASSIDERAYPQGNHRTMTKGNLGSWRAHMNVIRTIIEQNLSTALILEDDADWDHQLRHQLASFGLAARTLPDMLKNADRAGQVHIPSTDETGSPSSNIDPMDLTKRSTLPLPSTFSASSYYPYGDKWDILWLGHCGTSFPPHQNGTAKDSVPDRLKLLNDPTVPPPQLTSAQSPYPPNTRIYHRTHSTLCTLAYAVSQGGARKIMYEHGMRNLDKGYDFALSEWCDGETKHMGERPMCLTSSPAVFGHYWPDNREAGGGKSDIAGVGGGGIVSTGRGLVRSVRGGLEALINGEDL</sequence>
<evidence type="ECO:0000256" key="4">
    <source>
        <dbReference type="SAM" id="Phobius"/>
    </source>
</evidence>
<evidence type="ECO:0000313" key="7">
    <source>
        <dbReference type="Proteomes" id="UP000799424"/>
    </source>
</evidence>
<dbReference type="Pfam" id="PF01755">
    <property type="entry name" value="Glyco_transf_25"/>
    <property type="match status" value="1"/>
</dbReference>
<keyword evidence="4" id="KW-0812">Transmembrane</keyword>
<dbReference type="PANTHER" id="PTHR10730">
    <property type="entry name" value="PROCOLLAGEN-LYSINE,2-OXOGLUTARATE 5-DIOXYGENASE/GLYCOSYLTRANSFERASE 25 FAMILY MEMBER"/>
    <property type="match status" value="1"/>
</dbReference>
<keyword evidence="4" id="KW-1133">Transmembrane helix</keyword>
<dbReference type="InterPro" id="IPR002654">
    <property type="entry name" value="Glyco_trans_25"/>
</dbReference>
<dbReference type="EMBL" id="MU006219">
    <property type="protein sequence ID" value="KAF2830596.1"/>
    <property type="molecule type" value="Genomic_DNA"/>
</dbReference>
<dbReference type="InterPro" id="IPR050757">
    <property type="entry name" value="Collagen_mod_GT25"/>
</dbReference>
<evidence type="ECO:0000256" key="2">
    <source>
        <dbReference type="ARBA" id="ARBA00022676"/>
    </source>
</evidence>
<organism evidence="6 7">
    <name type="scientific">Ophiobolus disseminans</name>
    <dbReference type="NCBI Taxonomy" id="1469910"/>
    <lineage>
        <taxon>Eukaryota</taxon>
        <taxon>Fungi</taxon>
        <taxon>Dikarya</taxon>
        <taxon>Ascomycota</taxon>
        <taxon>Pezizomycotina</taxon>
        <taxon>Dothideomycetes</taxon>
        <taxon>Pleosporomycetidae</taxon>
        <taxon>Pleosporales</taxon>
        <taxon>Pleosporineae</taxon>
        <taxon>Phaeosphaeriaceae</taxon>
        <taxon>Ophiobolus</taxon>
    </lineage>
</organism>
<feature type="transmembrane region" description="Helical" evidence="4">
    <location>
        <begin position="6"/>
        <end position="26"/>
    </location>
</feature>
<dbReference type="GO" id="GO:0016740">
    <property type="term" value="F:transferase activity"/>
    <property type="evidence" value="ECO:0007669"/>
    <property type="project" value="UniProtKB-KW"/>
</dbReference>
<protein>
    <recommendedName>
        <fullName evidence="5">Glycosyl transferase family 25 domain-containing protein</fullName>
    </recommendedName>
</protein>
<name>A0A6A7ABI7_9PLEO</name>
<evidence type="ECO:0000259" key="5">
    <source>
        <dbReference type="Pfam" id="PF01755"/>
    </source>
</evidence>
<accession>A0A6A7ABI7</accession>
<evidence type="ECO:0000313" key="6">
    <source>
        <dbReference type="EMBL" id="KAF2830596.1"/>
    </source>
</evidence>
<keyword evidence="3" id="KW-0808">Transferase</keyword>
<feature type="domain" description="Glycosyl transferase family 25" evidence="5">
    <location>
        <begin position="56"/>
        <end position="150"/>
    </location>
</feature>
<evidence type="ECO:0000256" key="3">
    <source>
        <dbReference type="ARBA" id="ARBA00022679"/>
    </source>
</evidence>
<gene>
    <name evidence="6" type="ORF">CC86DRAFT_163934</name>
</gene>
<keyword evidence="4" id="KW-0472">Membrane</keyword>
<reference evidence="6" key="1">
    <citation type="journal article" date="2020" name="Stud. Mycol.">
        <title>101 Dothideomycetes genomes: a test case for predicting lifestyles and emergence of pathogens.</title>
        <authorList>
            <person name="Haridas S."/>
            <person name="Albert R."/>
            <person name="Binder M."/>
            <person name="Bloem J."/>
            <person name="Labutti K."/>
            <person name="Salamov A."/>
            <person name="Andreopoulos B."/>
            <person name="Baker S."/>
            <person name="Barry K."/>
            <person name="Bills G."/>
            <person name="Bluhm B."/>
            <person name="Cannon C."/>
            <person name="Castanera R."/>
            <person name="Culley D."/>
            <person name="Daum C."/>
            <person name="Ezra D."/>
            <person name="Gonzalez J."/>
            <person name="Henrissat B."/>
            <person name="Kuo A."/>
            <person name="Liang C."/>
            <person name="Lipzen A."/>
            <person name="Lutzoni F."/>
            <person name="Magnuson J."/>
            <person name="Mondo S."/>
            <person name="Nolan M."/>
            <person name="Ohm R."/>
            <person name="Pangilinan J."/>
            <person name="Park H.-J."/>
            <person name="Ramirez L."/>
            <person name="Alfaro M."/>
            <person name="Sun H."/>
            <person name="Tritt A."/>
            <person name="Yoshinaga Y."/>
            <person name="Zwiers L.-H."/>
            <person name="Turgeon B."/>
            <person name="Goodwin S."/>
            <person name="Spatafora J."/>
            <person name="Crous P."/>
            <person name="Grigoriev I."/>
        </authorList>
    </citation>
    <scope>NUCLEOTIDE SEQUENCE</scope>
    <source>
        <strain evidence="6">CBS 113818</strain>
    </source>
</reference>
<evidence type="ECO:0000256" key="1">
    <source>
        <dbReference type="ARBA" id="ARBA00006721"/>
    </source>
</evidence>
<comment type="similarity">
    <text evidence="1">Belongs to the glycosyltransferase 25 family.</text>
</comment>
<dbReference type="Proteomes" id="UP000799424">
    <property type="component" value="Unassembled WGS sequence"/>
</dbReference>